<proteinExistence type="predicted"/>
<dbReference type="InterPro" id="IPR011663">
    <property type="entry name" value="UTRA"/>
</dbReference>
<dbReference type="SUPFAM" id="SSF64288">
    <property type="entry name" value="Chorismate lyase-like"/>
    <property type="match status" value="1"/>
</dbReference>
<evidence type="ECO:0000256" key="2">
    <source>
        <dbReference type="ARBA" id="ARBA00023125"/>
    </source>
</evidence>
<comment type="caution">
    <text evidence="6">The sequence shown here is derived from an EMBL/GenBank/DDBJ whole genome shotgun (WGS) entry which is preliminary data.</text>
</comment>
<dbReference type="Proteomes" id="UP001231362">
    <property type="component" value="Unassembled WGS sequence"/>
</dbReference>
<dbReference type="InterPro" id="IPR036388">
    <property type="entry name" value="WH-like_DNA-bd_sf"/>
</dbReference>
<evidence type="ECO:0000256" key="4">
    <source>
        <dbReference type="NCBIfam" id="TIGR02404"/>
    </source>
</evidence>
<dbReference type="PROSITE" id="PS50949">
    <property type="entry name" value="HTH_GNTR"/>
    <property type="match status" value="1"/>
</dbReference>
<dbReference type="PANTHER" id="PTHR44846:SF12">
    <property type="entry name" value="HTH-TYPE TRANSCRIPTIONAL REGULATOR TRER"/>
    <property type="match status" value="1"/>
</dbReference>
<gene>
    <name evidence="6" type="ORF">J2S07_001112</name>
</gene>
<evidence type="ECO:0000256" key="3">
    <source>
        <dbReference type="ARBA" id="ARBA00023163"/>
    </source>
</evidence>
<dbReference type="SMART" id="SM00345">
    <property type="entry name" value="HTH_GNTR"/>
    <property type="match status" value="1"/>
</dbReference>
<dbReference type="Pfam" id="PF07702">
    <property type="entry name" value="UTRA"/>
    <property type="match status" value="1"/>
</dbReference>
<dbReference type="RefSeq" id="WP_307149399.1">
    <property type="nucleotide sequence ID" value="NZ_JAUSTU010000004.1"/>
</dbReference>
<evidence type="ECO:0000313" key="6">
    <source>
        <dbReference type="EMBL" id="MDQ0154808.1"/>
    </source>
</evidence>
<organism evidence="6 7">
    <name type="scientific">Anoxybacillus andreesenii</name>
    <dbReference type="NCBI Taxonomy" id="1325932"/>
    <lineage>
        <taxon>Bacteria</taxon>
        <taxon>Bacillati</taxon>
        <taxon>Bacillota</taxon>
        <taxon>Bacilli</taxon>
        <taxon>Bacillales</taxon>
        <taxon>Anoxybacillaceae</taxon>
        <taxon>Anoxybacillus</taxon>
    </lineage>
</organism>
<reference evidence="6 7" key="1">
    <citation type="submission" date="2023-07" db="EMBL/GenBank/DDBJ databases">
        <title>Genomic Encyclopedia of Type Strains, Phase IV (KMG-IV): sequencing the most valuable type-strain genomes for metagenomic binning, comparative biology and taxonomic classification.</title>
        <authorList>
            <person name="Goeker M."/>
        </authorList>
    </citation>
    <scope>NUCLEOTIDE SEQUENCE [LARGE SCALE GENOMIC DNA]</scope>
    <source>
        <strain evidence="6 7">DSM 23948</strain>
    </source>
</reference>
<dbReference type="InterPro" id="IPR028978">
    <property type="entry name" value="Chorismate_lyase_/UTRA_dom_sf"/>
</dbReference>
<dbReference type="Gene3D" id="3.40.1410.10">
    <property type="entry name" value="Chorismate lyase-like"/>
    <property type="match status" value="1"/>
</dbReference>
<keyword evidence="3" id="KW-0804">Transcription</keyword>
<dbReference type="PRINTS" id="PR00035">
    <property type="entry name" value="HTHGNTR"/>
</dbReference>
<keyword evidence="2" id="KW-0238">DNA-binding</keyword>
<dbReference type="Pfam" id="PF00392">
    <property type="entry name" value="GntR"/>
    <property type="match status" value="1"/>
</dbReference>
<evidence type="ECO:0000256" key="1">
    <source>
        <dbReference type="ARBA" id="ARBA00023015"/>
    </source>
</evidence>
<dbReference type="SUPFAM" id="SSF46785">
    <property type="entry name" value="Winged helix' DNA-binding domain"/>
    <property type="match status" value="1"/>
</dbReference>
<dbReference type="SMART" id="SM00866">
    <property type="entry name" value="UTRA"/>
    <property type="match status" value="1"/>
</dbReference>
<dbReference type="PANTHER" id="PTHR44846">
    <property type="entry name" value="MANNOSYL-D-GLYCERATE TRANSPORT/METABOLISM SYSTEM REPRESSOR MNGR-RELATED"/>
    <property type="match status" value="1"/>
</dbReference>
<protein>
    <recommendedName>
        <fullName evidence="4">Trehalose operon repressor</fullName>
    </recommendedName>
</protein>
<dbReference type="NCBIfam" id="TIGR02404">
    <property type="entry name" value="trehalos_R_Bsub"/>
    <property type="match status" value="1"/>
</dbReference>
<dbReference type="InterPro" id="IPR000524">
    <property type="entry name" value="Tscrpt_reg_HTH_GntR"/>
</dbReference>
<dbReference type="CDD" id="cd07377">
    <property type="entry name" value="WHTH_GntR"/>
    <property type="match status" value="1"/>
</dbReference>
<dbReference type="EMBL" id="JAUSTU010000004">
    <property type="protein sequence ID" value="MDQ0154808.1"/>
    <property type="molecule type" value="Genomic_DNA"/>
</dbReference>
<name>A0ABT9V1I2_9BACL</name>
<dbReference type="Gene3D" id="1.10.10.10">
    <property type="entry name" value="Winged helix-like DNA-binding domain superfamily/Winged helix DNA-binding domain"/>
    <property type="match status" value="1"/>
</dbReference>
<evidence type="ECO:0000313" key="7">
    <source>
        <dbReference type="Proteomes" id="UP001231362"/>
    </source>
</evidence>
<keyword evidence="7" id="KW-1185">Reference proteome</keyword>
<keyword evidence="1" id="KW-0805">Transcription regulation</keyword>
<evidence type="ECO:0000259" key="5">
    <source>
        <dbReference type="PROSITE" id="PS50949"/>
    </source>
</evidence>
<dbReference type="InterPro" id="IPR036390">
    <property type="entry name" value="WH_DNA-bd_sf"/>
</dbReference>
<dbReference type="InterPro" id="IPR050679">
    <property type="entry name" value="Bact_HTH_transcr_reg"/>
</dbReference>
<feature type="domain" description="HTH gntR-type" evidence="5">
    <location>
        <begin position="2"/>
        <end position="70"/>
    </location>
</feature>
<dbReference type="InterPro" id="IPR012770">
    <property type="entry name" value="TreR"/>
</dbReference>
<sequence length="237" mass="27707">MTNKYLKIFNDIVDQIESGEVSTNSLLPSENELRIQYDTSRETIRKALNLLAQKGYIQKIRGKGSLVIENGKFNFPVSGLISFKELADKMEGSVRTIAHDVSLIKPTPYIQKQLQLTNKDLVWQVIRTREINGKKIILDKDYFHQKIVPELTKEISEDSIYHYLEKELNLPISFAKKEVTVVEPTAEDRQFLDLEGFYNVVVIRNYVYLEDATLFQYTESRHRPDKFKFVDFARRNH</sequence>
<accession>A0ABT9V1I2</accession>